<dbReference type="Proteomes" id="UP000019812">
    <property type="component" value="Unassembled WGS sequence"/>
</dbReference>
<dbReference type="RefSeq" id="WP_273702843.1">
    <property type="nucleotide sequence ID" value="NZ_JDSS02000006.1"/>
</dbReference>
<reference evidence="2 3" key="1">
    <citation type="submission" date="2014-07" db="EMBL/GenBank/DDBJ databases">
        <title>Expanding our view of genomic diversity in Candidatus Accumulibacter clades.</title>
        <authorList>
            <person name="Skennerton C.T."/>
            <person name="Barr J.J."/>
            <person name="Slater F.R."/>
            <person name="Bond P.L."/>
            <person name="Tyson G.W."/>
        </authorList>
    </citation>
    <scope>NUCLEOTIDE SEQUENCE [LARGE SCALE GENOMIC DNA]</scope>
    <source>
        <strain evidence="3">SK-01</strain>
    </source>
</reference>
<proteinExistence type="predicted"/>
<evidence type="ECO:0000256" key="1">
    <source>
        <dbReference type="SAM" id="MobiDB-lite"/>
    </source>
</evidence>
<gene>
    <name evidence="2" type="ORF">CAPSK01_000304</name>
</gene>
<dbReference type="InterPro" id="IPR036567">
    <property type="entry name" value="RHF-like"/>
</dbReference>
<name>A0A084Y5B4_9PROT</name>
<feature type="compositionally biased region" description="Polar residues" evidence="1">
    <location>
        <begin position="125"/>
        <end position="136"/>
    </location>
</feature>
<dbReference type="SUPFAM" id="SSF69754">
    <property type="entry name" value="Ribosome binding protein Y (YfiA homologue)"/>
    <property type="match status" value="1"/>
</dbReference>
<dbReference type="Gene3D" id="3.30.160.100">
    <property type="entry name" value="Ribosome hibernation promotion factor-like"/>
    <property type="match status" value="1"/>
</dbReference>
<comment type="caution">
    <text evidence="2">The sequence shown here is derived from an EMBL/GenBank/DDBJ whole genome shotgun (WGS) entry which is preliminary data.</text>
</comment>
<dbReference type="EMBL" id="JDSS02000006">
    <property type="protein sequence ID" value="KFB69908.1"/>
    <property type="molecule type" value="Genomic_DNA"/>
</dbReference>
<feature type="compositionally biased region" description="Basic and acidic residues" evidence="1">
    <location>
        <begin position="98"/>
        <end position="112"/>
    </location>
</feature>
<organism evidence="2 3">
    <name type="scientific">Candidatus Accumulibacter vicinus</name>
    <dbReference type="NCBI Taxonomy" id="2954382"/>
    <lineage>
        <taxon>Bacteria</taxon>
        <taxon>Pseudomonadati</taxon>
        <taxon>Pseudomonadota</taxon>
        <taxon>Betaproteobacteria</taxon>
        <taxon>Candidatus Accumulibacter</taxon>
    </lineage>
</organism>
<dbReference type="AlphaFoldDB" id="A0A084Y5B4"/>
<protein>
    <submittedName>
        <fullName evidence="2">Ribosomal subunit interface protein</fullName>
    </submittedName>
</protein>
<sequence>MQIFIQARGFDLSAGLREHVERRIHFALDWANQHVRKVSIRLSDLNGPRGGEDKCCSIQVAVLGAADVLIEDIEPDLYVAIDRATDRAGRTLARQVARQREYRHDSPRDGRAKNAAIVEEADSTKAASSSLITRSK</sequence>
<dbReference type="InterPro" id="IPR003489">
    <property type="entry name" value="RHF/RaiA"/>
</dbReference>
<dbReference type="Pfam" id="PF02482">
    <property type="entry name" value="Ribosomal_S30AE"/>
    <property type="match status" value="1"/>
</dbReference>
<feature type="region of interest" description="Disordered" evidence="1">
    <location>
        <begin position="95"/>
        <end position="136"/>
    </location>
</feature>
<evidence type="ECO:0000313" key="2">
    <source>
        <dbReference type="EMBL" id="KFB69908.1"/>
    </source>
</evidence>
<evidence type="ECO:0000313" key="3">
    <source>
        <dbReference type="Proteomes" id="UP000019812"/>
    </source>
</evidence>
<accession>A0A084Y5B4</accession>
<dbReference type="STRING" id="1457154.CAPSK01_000304"/>